<feature type="region of interest" description="Disordered" evidence="1">
    <location>
        <begin position="96"/>
        <end position="116"/>
    </location>
</feature>
<feature type="compositionally biased region" description="Basic and acidic residues" evidence="1">
    <location>
        <begin position="96"/>
        <end position="108"/>
    </location>
</feature>
<feature type="region of interest" description="Disordered" evidence="1">
    <location>
        <begin position="186"/>
        <end position="218"/>
    </location>
</feature>
<name>A0A450UJ63_9GAMM</name>
<proteinExistence type="predicted"/>
<dbReference type="EMBL" id="CAADFJ010000031">
    <property type="protein sequence ID" value="VFJ99373.1"/>
    <property type="molecule type" value="Genomic_DNA"/>
</dbReference>
<sequence>MPQRRHRASISVRIPHLYPGEGFLFVCNFSWNCRVQVSAACGKKLHTGQHRLQRTSRSPVRGVRETRHSTYGRWHRRQLRAACQGLQRDKKLYRNHPDKSYKTTDNRPPRWIPVITNPSGARAGMLEAWKFFSSRRQFAGQLRPAGVRPVAGGSARQGQCVIANGCPGFLYCQNRLVWLPPWNLKPRPRQGPHRSPEGKQGRHYGNRSWPQNPGRCLC</sequence>
<reference evidence="3" key="1">
    <citation type="submission" date="2019-02" db="EMBL/GenBank/DDBJ databases">
        <authorList>
            <person name="Gruber-Vodicka R. H."/>
            <person name="Seah K. B. B."/>
        </authorList>
    </citation>
    <scope>NUCLEOTIDE SEQUENCE</scope>
    <source>
        <strain evidence="4">BECK_SA2B12</strain>
        <strain evidence="2">BECK_SA2B15</strain>
        <strain evidence="3">BECK_SA2B20</strain>
    </source>
</reference>
<dbReference type="EMBL" id="CAADFG010000032">
    <property type="protein sequence ID" value="VFJ91503.1"/>
    <property type="molecule type" value="Genomic_DNA"/>
</dbReference>
<protein>
    <submittedName>
        <fullName evidence="3">Uncharacterized protein</fullName>
    </submittedName>
</protein>
<evidence type="ECO:0000256" key="1">
    <source>
        <dbReference type="SAM" id="MobiDB-lite"/>
    </source>
</evidence>
<evidence type="ECO:0000313" key="3">
    <source>
        <dbReference type="EMBL" id="VFJ92586.1"/>
    </source>
</evidence>
<gene>
    <name evidence="2" type="ORF">BECKH772A_GA0070896_1003215</name>
    <name evidence="3" type="ORF">BECKH772B_GA0070898_1003119</name>
    <name evidence="4" type="ORF">BECKH772C_GA0070978_1003116</name>
</gene>
<dbReference type="EMBL" id="CAADFI010000031">
    <property type="protein sequence ID" value="VFJ92586.1"/>
    <property type="molecule type" value="Genomic_DNA"/>
</dbReference>
<dbReference type="AlphaFoldDB" id="A0A450UJ63"/>
<evidence type="ECO:0000313" key="4">
    <source>
        <dbReference type="EMBL" id="VFJ99373.1"/>
    </source>
</evidence>
<organism evidence="3">
    <name type="scientific">Candidatus Kentrum eta</name>
    <dbReference type="NCBI Taxonomy" id="2126337"/>
    <lineage>
        <taxon>Bacteria</taxon>
        <taxon>Pseudomonadati</taxon>
        <taxon>Pseudomonadota</taxon>
        <taxon>Gammaproteobacteria</taxon>
        <taxon>Candidatus Kentrum</taxon>
    </lineage>
</organism>
<evidence type="ECO:0000313" key="2">
    <source>
        <dbReference type="EMBL" id="VFJ91503.1"/>
    </source>
</evidence>
<accession>A0A450UJ63</accession>